<dbReference type="EMBL" id="CP144754">
    <property type="protein sequence ID" value="WVZ98512.1"/>
    <property type="molecule type" value="Genomic_DNA"/>
</dbReference>
<dbReference type="AlphaFoldDB" id="A0AAQ3UXZ0"/>
<organism evidence="1 2">
    <name type="scientific">Paspalum notatum var. saurae</name>
    <dbReference type="NCBI Taxonomy" id="547442"/>
    <lineage>
        <taxon>Eukaryota</taxon>
        <taxon>Viridiplantae</taxon>
        <taxon>Streptophyta</taxon>
        <taxon>Embryophyta</taxon>
        <taxon>Tracheophyta</taxon>
        <taxon>Spermatophyta</taxon>
        <taxon>Magnoliopsida</taxon>
        <taxon>Liliopsida</taxon>
        <taxon>Poales</taxon>
        <taxon>Poaceae</taxon>
        <taxon>PACMAD clade</taxon>
        <taxon>Panicoideae</taxon>
        <taxon>Andropogonodae</taxon>
        <taxon>Paspaleae</taxon>
        <taxon>Paspalinae</taxon>
        <taxon>Paspalum</taxon>
    </lineage>
</organism>
<reference evidence="1 2" key="1">
    <citation type="submission" date="2024-02" db="EMBL/GenBank/DDBJ databases">
        <title>High-quality chromosome-scale genome assembly of Pensacola bahiagrass (Paspalum notatum Flugge var. saurae).</title>
        <authorList>
            <person name="Vega J.M."/>
            <person name="Podio M."/>
            <person name="Orjuela J."/>
            <person name="Siena L.A."/>
            <person name="Pessino S.C."/>
            <person name="Combes M.C."/>
            <person name="Mariac C."/>
            <person name="Albertini E."/>
            <person name="Pupilli F."/>
            <person name="Ortiz J.P.A."/>
            <person name="Leblanc O."/>
        </authorList>
    </citation>
    <scope>NUCLEOTIDE SEQUENCE [LARGE SCALE GENOMIC DNA]</scope>
    <source>
        <strain evidence="1">R1</strain>
        <tissue evidence="1">Leaf</tissue>
    </source>
</reference>
<proteinExistence type="predicted"/>
<evidence type="ECO:0000313" key="2">
    <source>
        <dbReference type="Proteomes" id="UP001341281"/>
    </source>
</evidence>
<evidence type="ECO:0000313" key="1">
    <source>
        <dbReference type="EMBL" id="WVZ98512.1"/>
    </source>
</evidence>
<accession>A0AAQ3UXZ0</accession>
<gene>
    <name evidence="1" type="ORF">U9M48_043942</name>
</gene>
<protein>
    <submittedName>
        <fullName evidence="1">Uncharacterized protein</fullName>
    </submittedName>
</protein>
<keyword evidence="2" id="KW-1185">Reference proteome</keyword>
<dbReference type="Proteomes" id="UP001341281">
    <property type="component" value="Chromosome 10"/>
</dbReference>
<name>A0AAQ3UXZ0_PASNO</name>
<sequence>MGHDQRARGAARATESGCVRPPWRVWLPKCHNINDLDAPGQVIPANSPKFVMRPDTITSLLPWDSEI</sequence>